<dbReference type="STRING" id="155974.SAMN04487818_12416"/>
<dbReference type="InterPro" id="IPR011089">
    <property type="entry name" value="GmrSD_C"/>
</dbReference>
<dbReference type="EMBL" id="FOGI01000024">
    <property type="protein sequence ID" value="SES49077.1"/>
    <property type="molecule type" value="Genomic_DNA"/>
</dbReference>
<dbReference type="Pfam" id="PF07510">
    <property type="entry name" value="GmrSD_C"/>
    <property type="match status" value="1"/>
</dbReference>
<gene>
    <name evidence="3" type="ORF">SAMN04487818_12416</name>
</gene>
<dbReference type="AlphaFoldDB" id="A0A1H9XTN8"/>
<protein>
    <recommendedName>
        <fullName evidence="2">GmrSD restriction endonucleases C-terminal domain-containing protein</fullName>
    </recommendedName>
</protein>
<dbReference type="RefSeq" id="WP_092787188.1">
    <property type="nucleotide sequence ID" value="NZ_FOGI01000024.1"/>
</dbReference>
<sequence>MVTVAAAVVAVITVPGAAHAQQVVDPVPAQVRVPLRKAIAALPVATEVRDGYVRTKFKHWVDSDSNGCNTRAEVLLAEATIAPETTGRCTIGEGRWHSYYDNVDVDKAGGLDIDHMVPLAEAWDSGAFDWTPQRRQDYANDLGESRALVAVTAKTNRSKSDQDPATWLPPDPDAVCTYLADWVTVKTRWHLSVDEPEQQTLTARAQQCPNDPITTTLVP</sequence>
<keyword evidence="1" id="KW-0732">Signal</keyword>
<feature type="chain" id="PRO_5011542964" description="GmrSD restriction endonucleases C-terminal domain-containing protein" evidence="1">
    <location>
        <begin position="21"/>
        <end position="219"/>
    </location>
</feature>
<dbReference type="Proteomes" id="UP000199051">
    <property type="component" value="Unassembled WGS sequence"/>
</dbReference>
<dbReference type="PANTHER" id="PTHR24094">
    <property type="entry name" value="SECRETED PROTEIN"/>
    <property type="match status" value="1"/>
</dbReference>
<evidence type="ECO:0000256" key="1">
    <source>
        <dbReference type="SAM" id="SignalP"/>
    </source>
</evidence>
<evidence type="ECO:0000313" key="3">
    <source>
        <dbReference type="EMBL" id="SES49077.1"/>
    </source>
</evidence>
<name>A0A1H9XTN8_9PSEU</name>
<feature type="signal peptide" evidence="1">
    <location>
        <begin position="1"/>
        <end position="20"/>
    </location>
</feature>
<feature type="domain" description="GmrSD restriction endonucleases C-terminal" evidence="2">
    <location>
        <begin position="90"/>
        <end position="202"/>
    </location>
</feature>
<organism evidence="3 4">
    <name type="scientific">Actinokineospora terrae</name>
    <dbReference type="NCBI Taxonomy" id="155974"/>
    <lineage>
        <taxon>Bacteria</taxon>
        <taxon>Bacillati</taxon>
        <taxon>Actinomycetota</taxon>
        <taxon>Actinomycetes</taxon>
        <taxon>Pseudonocardiales</taxon>
        <taxon>Pseudonocardiaceae</taxon>
        <taxon>Actinokineospora</taxon>
    </lineage>
</organism>
<evidence type="ECO:0000313" key="4">
    <source>
        <dbReference type="Proteomes" id="UP000199051"/>
    </source>
</evidence>
<proteinExistence type="predicted"/>
<keyword evidence="4" id="KW-1185">Reference proteome</keyword>
<reference evidence="4" key="1">
    <citation type="submission" date="2016-10" db="EMBL/GenBank/DDBJ databases">
        <authorList>
            <person name="Varghese N."/>
            <person name="Submissions S."/>
        </authorList>
    </citation>
    <scope>NUCLEOTIDE SEQUENCE [LARGE SCALE GENOMIC DNA]</scope>
    <source>
        <strain evidence="4">DSM 44260</strain>
    </source>
</reference>
<accession>A0A1H9XTN8</accession>
<dbReference type="PANTHER" id="PTHR24094:SF15">
    <property type="entry name" value="AMP-DEPENDENT SYNTHETASE_LIGASE DOMAIN-CONTAINING PROTEIN-RELATED"/>
    <property type="match status" value="1"/>
</dbReference>
<evidence type="ECO:0000259" key="2">
    <source>
        <dbReference type="Pfam" id="PF07510"/>
    </source>
</evidence>